<dbReference type="RefSeq" id="WP_152526446.1">
    <property type="nucleotide sequence ID" value="NZ_CP068053.1"/>
</dbReference>
<protein>
    <submittedName>
        <fullName evidence="1">Cof-type HAD-IIB family hydrolase</fullName>
    </submittedName>
</protein>
<dbReference type="PROSITE" id="PS01229">
    <property type="entry name" value="COF_2"/>
    <property type="match status" value="1"/>
</dbReference>
<evidence type="ECO:0000313" key="2">
    <source>
        <dbReference type="Proteomes" id="UP000595254"/>
    </source>
</evidence>
<dbReference type="GO" id="GO:0005829">
    <property type="term" value="C:cytosol"/>
    <property type="evidence" value="ECO:0007669"/>
    <property type="project" value="TreeGrafter"/>
</dbReference>
<dbReference type="InterPro" id="IPR006379">
    <property type="entry name" value="HAD-SF_hydro_IIB"/>
</dbReference>
<dbReference type="PANTHER" id="PTHR10000:SF25">
    <property type="entry name" value="PHOSPHATASE YKRA-RELATED"/>
    <property type="match status" value="1"/>
</dbReference>
<dbReference type="KEGG" id="ppsr:I6J18_07495"/>
<dbReference type="AlphaFoldDB" id="A0A974S350"/>
<dbReference type="Pfam" id="PF08282">
    <property type="entry name" value="Hydrolase_3"/>
    <property type="match status" value="1"/>
</dbReference>
<name>A0A974S350_PERPY</name>
<dbReference type="SUPFAM" id="SSF56784">
    <property type="entry name" value="HAD-like"/>
    <property type="match status" value="1"/>
</dbReference>
<dbReference type="NCBIfam" id="TIGR01484">
    <property type="entry name" value="HAD-SF-IIB"/>
    <property type="match status" value="1"/>
</dbReference>
<proteinExistence type="predicted"/>
<dbReference type="Proteomes" id="UP000595254">
    <property type="component" value="Chromosome"/>
</dbReference>
<organism evidence="1 2">
    <name type="scientific">Peribacillus psychrosaccharolyticus</name>
    <name type="common">Bacillus psychrosaccharolyticus</name>
    <dbReference type="NCBI Taxonomy" id="1407"/>
    <lineage>
        <taxon>Bacteria</taxon>
        <taxon>Bacillati</taxon>
        <taxon>Bacillota</taxon>
        <taxon>Bacilli</taxon>
        <taxon>Bacillales</taxon>
        <taxon>Bacillaceae</taxon>
        <taxon>Peribacillus</taxon>
    </lineage>
</organism>
<dbReference type="NCBIfam" id="TIGR00099">
    <property type="entry name" value="Cof-subfamily"/>
    <property type="match status" value="1"/>
</dbReference>
<dbReference type="GO" id="GO:0016791">
    <property type="term" value="F:phosphatase activity"/>
    <property type="evidence" value="ECO:0007669"/>
    <property type="project" value="TreeGrafter"/>
</dbReference>
<dbReference type="InterPro" id="IPR000150">
    <property type="entry name" value="Cof"/>
</dbReference>
<keyword evidence="1" id="KW-0378">Hydrolase</keyword>
<accession>A0A974S350</accession>
<dbReference type="GO" id="GO:0000287">
    <property type="term" value="F:magnesium ion binding"/>
    <property type="evidence" value="ECO:0007669"/>
    <property type="project" value="TreeGrafter"/>
</dbReference>
<dbReference type="SFLD" id="SFLDG01144">
    <property type="entry name" value="C2.B.4:_PGP_Like"/>
    <property type="match status" value="1"/>
</dbReference>
<dbReference type="CDD" id="cd07517">
    <property type="entry name" value="HAD_HPP"/>
    <property type="match status" value="1"/>
</dbReference>
<evidence type="ECO:0000313" key="1">
    <source>
        <dbReference type="EMBL" id="QQT02575.1"/>
    </source>
</evidence>
<dbReference type="InterPro" id="IPR036412">
    <property type="entry name" value="HAD-like_sf"/>
</dbReference>
<gene>
    <name evidence="1" type="ORF">I6J18_07495</name>
</gene>
<reference evidence="1 2" key="1">
    <citation type="submission" date="2021-01" db="EMBL/GenBank/DDBJ databases">
        <title>FDA dAtabase for Regulatory Grade micrObial Sequences (FDA-ARGOS): Supporting development and validation of Infectious Disease Dx tests.</title>
        <authorList>
            <person name="Nelson B."/>
            <person name="Plummer A."/>
            <person name="Tallon L."/>
            <person name="Sadzewicz L."/>
            <person name="Zhao X."/>
            <person name="Boylan J."/>
            <person name="Ott S."/>
            <person name="Bowen H."/>
            <person name="Vavikolanu K."/>
            <person name="Mehta A."/>
            <person name="Aluvathingal J."/>
            <person name="Nadendla S."/>
            <person name="Myers T."/>
            <person name="Yan Y."/>
            <person name="Sichtig H."/>
        </authorList>
    </citation>
    <scope>NUCLEOTIDE SEQUENCE [LARGE SCALE GENOMIC DNA]</scope>
    <source>
        <strain evidence="1 2">FDAARGOS_1161</strain>
    </source>
</reference>
<dbReference type="PANTHER" id="PTHR10000">
    <property type="entry name" value="PHOSPHOSERINE PHOSPHATASE"/>
    <property type="match status" value="1"/>
</dbReference>
<dbReference type="InterPro" id="IPR023214">
    <property type="entry name" value="HAD_sf"/>
</dbReference>
<dbReference type="SFLD" id="SFLDS00003">
    <property type="entry name" value="Haloacid_Dehalogenase"/>
    <property type="match status" value="1"/>
</dbReference>
<keyword evidence="2" id="KW-1185">Reference proteome</keyword>
<dbReference type="EMBL" id="CP068053">
    <property type="protein sequence ID" value="QQT02575.1"/>
    <property type="molecule type" value="Genomic_DNA"/>
</dbReference>
<dbReference type="Gene3D" id="3.40.50.1000">
    <property type="entry name" value="HAD superfamily/HAD-like"/>
    <property type="match status" value="1"/>
</dbReference>
<dbReference type="SFLD" id="SFLDG01140">
    <property type="entry name" value="C2.B:_Phosphomannomutase_and_P"/>
    <property type="match status" value="1"/>
</dbReference>
<sequence length="257" mass="29266">MLKKIVFFDIDGTLLDHEKKLPASTKKAIKDLQDKGVFVAIATGRAPFMFEPLREELGIDSFVSFNGQFVVFENEVVYRNPLPRAELTRIHQQAENEQKAMVFMNDKTMKASVKGCERVTEALGTLRFPYPECSPEFYQENDIYQALLFTTVEEDQQIIHEYDDLHFIRWHEFSTDVLPAGGSKAEGIKRFIERTDFRMEDVYAFGDGLNDIEMLGTVGHGIAMGNALDEVKKHAEFVTKNVDDSGILYGLKHMGLL</sequence>
<dbReference type="Gene3D" id="3.30.1240.10">
    <property type="match status" value="1"/>
</dbReference>